<keyword evidence="3" id="KW-0804">Transcription</keyword>
<organism evidence="6 7">
    <name type="scientific">Blastomonas natatoria</name>
    <dbReference type="NCBI Taxonomy" id="34015"/>
    <lineage>
        <taxon>Bacteria</taxon>
        <taxon>Pseudomonadati</taxon>
        <taxon>Pseudomonadota</taxon>
        <taxon>Alphaproteobacteria</taxon>
        <taxon>Sphingomonadales</taxon>
        <taxon>Sphingomonadaceae</taxon>
        <taxon>Blastomonas</taxon>
    </lineage>
</organism>
<dbReference type="GO" id="GO:0003677">
    <property type="term" value="F:DNA binding"/>
    <property type="evidence" value="ECO:0007669"/>
    <property type="project" value="UniProtKB-KW"/>
</dbReference>
<dbReference type="Proteomes" id="UP000248014">
    <property type="component" value="Unassembled WGS sequence"/>
</dbReference>
<dbReference type="SMART" id="SM00345">
    <property type="entry name" value="HTH_GNTR"/>
    <property type="match status" value="1"/>
</dbReference>
<keyword evidence="2" id="KW-0238">DNA-binding</keyword>
<proteinExistence type="predicted"/>
<feature type="region of interest" description="Disordered" evidence="4">
    <location>
        <begin position="1"/>
        <end position="35"/>
    </location>
</feature>
<dbReference type="GO" id="GO:0003700">
    <property type="term" value="F:DNA-binding transcription factor activity"/>
    <property type="evidence" value="ECO:0007669"/>
    <property type="project" value="InterPro"/>
</dbReference>
<name>A0A2V3V7Y0_9SPHN</name>
<dbReference type="InterPro" id="IPR036388">
    <property type="entry name" value="WH-like_DNA-bd_sf"/>
</dbReference>
<dbReference type="Gene3D" id="3.40.1410.10">
    <property type="entry name" value="Chorismate lyase-like"/>
    <property type="match status" value="1"/>
</dbReference>
<dbReference type="PRINTS" id="PR00035">
    <property type="entry name" value="HTHGNTR"/>
</dbReference>
<evidence type="ECO:0000256" key="4">
    <source>
        <dbReference type="SAM" id="MobiDB-lite"/>
    </source>
</evidence>
<sequence length="281" mass="30714">MEQEHALNRRAEASDTLIDKVPERSGEKSGDKPRYQQLADELRARILSGELAGNNSFPTESALCAEYGVSRFTVREALRRLQVEGLIARRRGSGTVVQPAAARGGALHQPLSNVGEILQYARDTRIAYDHLGLQALPKAIAVQIAMPVSDKWFRFRGVRRQVSDGQPIALTEAYVIADLATAVAEILPSADAADQQINPGANTLFQFISNAARLSMSKVTQDIQAVPASAEVAAALDIPRRSACLRILRCYHDQGGRMFELSVSHHPGDRFAYSMHIDVEG</sequence>
<dbReference type="Gene3D" id="1.10.10.10">
    <property type="entry name" value="Winged helix-like DNA-binding domain superfamily/Winged helix DNA-binding domain"/>
    <property type="match status" value="1"/>
</dbReference>
<dbReference type="PROSITE" id="PS50949">
    <property type="entry name" value="HTH_GNTR"/>
    <property type="match status" value="1"/>
</dbReference>
<evidence type="ECO:0000313" key="6">
    <source>
        <dbReference type="EMBL" id="PXW76265.1"/>
    </source>
</evidence>
<evidence type="ECO:0000313" key="7">
    <source>
        <dbReference type="Proteomes" id="UP000248014"/>
    </source>
</evidence>
<dbReference type="InterPro" id="IPR011663">
    <property type="entry name" value="UTRA"/>
</dbReference>
<dbReference type="CDD" id="cd07377">
    <property type="entry name" value="WHTH_GntR"/>
    <property type="match status" value="1"/>
</dbReference>
<evidence type="ECO:0000256" key="1">
    <source>
        <dbReference type="ARBA" id="ARBA00023015"/>
    </source>
</evidence>
<dbReference type="InterPro" id="IPR028978">
    <property type="entry name" value="Chorismate_lyase_/UTRA_dom_sf"/>
</dbReference>
<dbReference type="InterPro" id="IPR000524">
    <property type="entry name" value="Tscrpt_reg_HTH_GntR"/>
</dbReference>
<protein>
    <submittedName>
        <fullName evidence="6">GntR family transcriptional regulator</fullName>
    </submittedName>
</protein>
<keyword evidence="7" id="KW-1185">Reference proteome</keyword>
<keyword evidence="1" id="KW-0805">Transcription regulation</keyword>
<evidence type="ECO:0000259" key="5">
    <source>
        <dbReference type="PROSITE" id="PS50949"/>
    </source>
</evidence>
<accession>A0A2V3V7Y0</accession>
<evidence type="ECO:0000256" key="2">
    <source>
        <dbReference type="ARBA" id="ARBA00023125"/>
    </source>
</evidence>
<dbReference type="SUPFAM" id="SSF64288">
    <property type="entry name" value="Chorismate lyase-like"/>
    <property type="match status" value="1"/>
</dbReference>
<evidence type="ECO:0000256" key="3">
    <source>
        <dbReference type="ARBA" id="ARBA00023163"/>
    </source>
</evidence>
<dbReference type="EMBL" id="QJJM01000005">
    <property type="protein sequence ID" value="PXW76265.1"/>
    <property type="molecule type" value="Genomic_DNA"/>
</dbReference>
<dbReference type="InterPro" id="IPR050679">
    <property type="entry name" value="Bact_HTH_transcr_reg"/>
</dbReference>
<reference evidence="6 7" key="1">
    <citation type="submission" date="2018-05" db="EMBL/GenBank/DDBJ databases">
        <title>Genomic Encyclopedia of Type Strains, Phase IV (KMG-IV): sequencing the most valuable type-strain genomes for metagenomic binning, comparative biology and taxonomic classification.</title>
        <authorList>
            <person name="Goeker M."/>
        </authorList>
    </citation>
    <scope>NUCLEOTIDE SEQUENCE [LARGE SCALE GENOMIC DNA]</scope>
    <source>
        <strain evidence="6 7">DSM 3183</strain>
    </source>
</reference>
<dbReference type="PANTHER" id="PTHR44846">
    <property type="entry name" value="MANNOSYL-D-GLYCERATE TRANSPORT/METABOLISM SYSTEM REPRESSOR MNGR-RELATED"/>
    <property type="match status" value="1"/>
</dbReference>
<dbReference type="SMART" id="SM00866">
    <property type="entry name" value="UTRA"/>
    <property type="match status" value="1"/>
</dbReference>
<dbReference type="Pfam" id="PF07702">
    <property type="entry name" value="UTRA"/>
    <property type="match status" value="1"/>
</dbReference>
<dbReference type="SUPFAM" id="SSF46785">
    <property type="entry name" value="Winged helix' DNA-binding domain"/>
    <property type="match status" value="1"/>
</dbReference>
<dbReference type="AlphaFoldDB" id="A0A2V3V7Y0"/>
<feature type="domain" description="HTH gntR-type" evidence="5">
    <location>
        <begin position="32"/>
        <end position="100"/>
    </location>
</feature>
<comment type="caution">
    <text evidence="6">The sequence shown here is derived from an EMBL/GenBank/DDBJ whole genome shotgun (WGS) entry which is preliminary data.</text>
</comment>
<dbReference type="PANTHER" id="PTHR44846:SF17">
    <property type="entry name" value="GNTR-FAMILY TRANSCRIPTIONAL REGULATOR"/>
    <property type="match status" value="1"/>
</dbReference>
<gene>
    <name evidence="6" type="ORF">C7451_10536</name>
</gene>
<dbReference type="GO" id="GO:0045892">
    <property type="term" value="P:negative regulation of DNA-templated transcription"/>
    <property type="evidence" value="ECO:0007669"/>
    <property type="project" value="TreeGrafter"/>
</dbReference>
<dbReference type="Pfam" id="PF00392">
    <property type="entry name" value="GntR"/>
    <property type="match status" value="1"/>
</dbReference>
<dbReference type="InterPro" id="IPR036390">
    <property type="entry name" value="WH_DNA-bd_sf"/>
</dbReference>